<name>A0ABQ8P454_9CRYT</name>
<protein>
    <submittedName>
        <fullName evidence="1">Uncharacterized protein</fullName>
    </submittedName>
</protein>
<dbReference type="EMBL" id="JAPCXB010000118">
    <property type="protein sequence ID" value="KAJ1607566.1"/>
    <property type="molecule type" value="Genomic_DNA"/>
</dbReference>
<comment type="caution">
    <text evidence="1">The sequence shown here is derived from an EMBL/GenBank/DDBJ whole genome shotgun (WGS) entry which is preliminary data.</text>
</comment>
<sequence>MSIMKGRDAAFNYGCLMAELKEKMVQFRSRLNKGEEEEDQARSGDGKLEGEVKIARDSLISENDLDFSLNSGSDSKIRVCSEGFSKRTVPEMISEPDVKTVKIDLDDDAEDRGECRLGFSGDSRMFPYPICFVSKSLPTPPKDYNLRKTGIDLNKSKYLKDEEMVCSRVSRKLMLFGGKESGQREEKWWELMRDIKCHDSSLEKSPGLSEARKEESSLDCEKANVQVLSETQMRPDYNKYRKESLRSLRLPQTLDQFAMNNEISNQKEDYSGVIHKPQNSQSLESMKSFEENIPSKCENSALPQFLALSCLSKGENPSNHKTNSCDKYSESVMMTSNIRIDEKDHKRHPEVCTVSKKKTNPNIGRSNIITTRYYKMASQLRVIY</sequence>
<accession>A0ABQ8P454</accession>
<evidence type="ECO:0000313" key="1">
    <source>
        <dbReference type="EMBL" id="KAJ1607566.1"/>
    </source>
</evidence>
<evidence type="ECO:0000313" key="2">
    <source>
        <dbReference type="Proteomes" id="UP001071777"/>
    </source>
</evidence>
<organism evidence="1 2">
    <name type="scientific">Cryptosporidium canis</name>
    <dbReference type="NCBI Taxonomy" id="195482"/>
    <lineage>
        <taxon>Eukaryota</taxon>
        <taxon>Sar</taxon>
        <taxon>Alveolata</taxon>
        <taxon>Apicomplexa</taxon>
        <taxon>Conoidasida</taxon>
        <taxon>Coccidia</taxon>
        <taxon>Eucoccidiorida</taxon>
        <taxon>Eimeriorina</taxon>
        <taxon>Cryptosporidiidae</taxon>
        <taxon>Cryptosporidium</taxon>
    </lineage>
</organism>
<reference evidence="1" key="1">
    <citation type="submission" date="2022-10" db="EMBL/GenBank/DDBJ databases">
        <title>Adaptive evolution leads to modifications in subtelomeric GC content in a zoonotic Cryptosporidium species.</title>
        <authorList>
            <person name="Li J."/>
            <person name="Feng Y."/>
            <person name="Xiao L."/>
        </authorList>
    </citation>
    <scope>NUCLEOTIDE SEQUENCE</scope>
    <source>
        <strain evidence="1">25894</strain>
    </source>
</reference>
<proteinExistence type="predicted"/>
<gene>
    <name evidence="1" type="ORF">OJ252_2802</name>
</gene>
<keyword evidence="2" id="KW-1185">Reference proteome</keyword>
<dbReference type="Proteomes" id="UP001071777">
    <property type="component" value="Unassembled WGS sequence"/>
</dbReference>